<keyword evidence="2" id="KW-0519">Myristate</keyword>
<keyword evidence="8" id="KW-0514">Muscle protein</keyword>
<evidence type="ECO:0000256" key="8">
    <source>
        <dbReference type="ARBA" id="ARBA00023179"/>
    </source>
</evidence>
<dbReference type="Proteomes" id="UP000694844">
    <property type="component" value="Chromosome 2"/>
</dbReference>
<keyword evidence="13" id="KW-1185">Reference proteome</keyword>
<dbReference type="RefSeq" id="XP_022314845.1">
    <property type="nucleotide sequence ID" value="XM_022459137.1"/>
</dbReference>
<dbReference type="GeneID" id="111119206"/>
<evidence type="ECO:0000256" key="9">
    <source>
        <dbReference type="ARBA" id="ARBA00023288"/>
    </source>
</evidence>
<dbReference type="PROSITE" id="PS50222">
    <property type="entry name" value="EF_HAND_2"/>
    <property type="match status" value="3"/>
</dbReference>
<keyword evidence="4" id="KW-0677">Repeat</keyword>
<comment type="function">
    <text evidence="10">In molluscan muscle, calcium regulation is associated with myosin rather than with actin. Muscle myosin contains two types of light chains: the catalytic light chain, essential for ATPase activity, and the regulatory light chain, a calcium-binding protein responsible for Ca(2+) dependent binding and Ca(2+) dependent Mg-ATPase activity.</text>
</comment>
<accession>A0A8B8CGL1</accession>
<organism evidence="13 14">
    <name type="scientific">Crassostrea virginica</name>
    <name type="common">Eastern oyster</name>
    <dbReference type="NCBI Taxonomy" id="6565"/>
    <lineage>
        <taxon>Eukaryota</taxon>
        <taxon>Metazoa</taxon>
        <taxon>Spiralia</taxon>
        <taxon>Lophotrochozoa</taxon>
        <taxon>Mollusca</taxon>
        <taxon>Bivalvia</taxon>
        <taxon>Autobranchia</taxon>
        <taxon>Pteriomorphia</taxon>
        <taxon>Ostreida</taxon>
        <taxon>Ostreoidea</taxon>
        <taxon>Ostreidae</taxon>
        <taxon>Crassostrea</taxon>
    </lineage>
</organism>
<keyword evidence="5" id="KW-0106">Calcium</keyword>
<keyword evidence="9" id="KW-0449">Lipoprotein</keyword>
<keyword evidence="7" id="KW-0505">Motor protein</keyword>
<dbReference type="Pfam" id="PF13499">
    <property type="entry name" value="EF-hand_7"/>
    <property type="match status" value="1"/>
</dbReference>
<dbReference type="Pfam" id="PF00036">
    <property type="entry name" value="EF-hand_1"/>
    <property type="match status" value="1"/>
</dbReference>
<name>A0A8B8CGL1_CRAVI</name>
<evidence type="ECO:0000256" key="4">
    <source>
        <dbReference type="ARBA" id="ARBA00022737"/>
    </source>
</evidence>
<comment type="similarity">
    <text evidence="1">Belongs to the recoverin family.</text>
</comment>
<dbReference type="GO" id="GO:0005509">
    <property type="term" value="F:calcium ion binding"/>
    <property type="evidence" value="ECO:0007669"/>
    <property type="project" value="InterPro"/>
</dbReference>
<evidence type="ECO:0000256" key="7">
    <source>
        <dbReference type="ARBA" id="ARBA00023175"/>
    </source>
</evidence>
<dbReference type="SUPFAM" id="SSF47473">
    <property type="entry name" value="EF-hand"/>
    <property type="match status" value="1"/>
</dbReference>
<dbReference type="PRINTS" id="PR00450">
    <property type="entry name" value="RECOVERIN"/>
</dbReference>
<keyword evidence="3" id="KW-0479">Metal-binding</keyword>
<evidence type="ECO:0000256" key="3">
    <source>
        <dbReference type="ARBA" id="ARBA00022723"/>
    </source>
</evidence>
<evidence type="ECO:0000256" key="10">
    <source>
        <dbReference type="ARBA" id="ARBA00049593"/>
    </source>
</evidence>
<dbReference type="GO" id="GO:0016459">
    <property type="term" value="C:myosin complex"/>
    <property type="evidence" value="ECO:0007669"/>
    <property type="project" value="UniProtKB-KW"/>
</dbReference>
<evidence type="ECO:0000256" key="2">
    <source>
        <dbReference type="ARBA" id="ARBA00022707"/>
    </source>
</evidence>
<evidence type="ECO:0000313" key="14">
    <source>
        <dbReference type="RefSeq" id="XP_022314845.1"/>
    </source>
</evidence>
<dbReference type="InterPro" id="IPR028846">
    <property type="entry name" value="Recoverin"/>
</dbReference>
<feature type="domain" description="EF-hand" evidence="12">
    <location>
        <begin position="141"/>
        <end position="176"/>
    </location>
</feature>
<dbReference type="Gene3D" id="1.10.238.10">
    <property type="entry name" value="EF-hand"/>
    <property type="match status" value="1"/>
</dbReference>
<dbReference type="SMART" id="SM00054">
    <property type="entry name" value="EFh"/>
    <property type="match status" value="3"/>
</dbReference>
<gene>
    <name evidence="14" type="primary">LOC111119206</name>
</gene>
<evidence type="ECO:0000256" key="11">
    <source>
        <dbReference type="ARBA" id="ARBA00078496"/>
    </source>
</evidence>
<dbReference type="InterPro" id="IPR018247">
    <property type="entry name" value="EF_Hand_1_Ca_BS"/>
</dbReference>
<sequence>MGNKGSKLHPKTIRELQRHLGSELTDADIKIWYDDYQESLSKGQSQLTKRDFIEVYDKLFSGDAREFAEHVFRTFDVDGNGSVDFQEFAAGLFVSSSQDTDKKLDWAFRVYDINGDGYITKNEMAQIIRSICNMTISKVESEEDVINELFSSMDVNNDQRISREEFIQGALRNDFVVKLLQPDPDS</sequence>
<reference evidence="14" key="1">
    <citation type="submission" date="2025-08" db="UniProtKB">
        <authorList>
            <consortium name="RefSeq"/>
        </authorList>
    </citation>
    <scope>IDENTIFICATION</scope>
    <source>
        <tissue evidence="14">Whole sample</tissue>
    </source>
</reference>
<dbReference type="PANTHER" id="PTHR23055">
    <property type="entry name" value="CALCIUM BINDING PROTEINS"/>
    <property type="match status" value="1"/>
</dbReference>
<evidence type="ECO:0000259" key="12">
    <source>
        <dbReference type="PROSITE" id="PS50222"/>
    </source>
</evidence>
<evidence type="ECO:0000256" key="1">
    <source>
        <dbReference type="ARBA" id="ARBA00006049"/>
    </source>
</evidence>
<dbReference type="FunFam" id="1.10.238.10:FF:000003">
    <property type="entry name" value="Calmodulin A"/>
    <property type="match status" value="1"/>
</dbReference>
<dbReference type="InterPro" id="IPR011992">
    <property type="entry name" value="EF-hand-dom_pair"/>
</dbReference>
<evidence type="ECO:0000256" key="5">
    <source>
        <dbReference type="ARBA" id="ARBA00022837"/>
    </source>
</evidence>
<evidence type="ECO:0000313" key="13">
    <source>
        <dbReference type="Proteomes" id="UP000694844"/>
    </source>
</evidence>
<evidence type="ECO:0000256" key="6">
    <source>
        <dbReference type="ARBA" id="ARBA00023123"/>
    </source>
</evidence>
<dbReference type="PROSITE" id="PS00018">
    <property type="entry name" value="EF_HAND_1"/>
    <property type="match status" value="3"/>
</dbReference>
<dbReference type="KEGG" id="cvn:111119206"/>
<feature type="domain" description="EF-hand" evidence="12">
    <location>
        <begin position="99"/>
        <end position="134"/>
    </location>
</feature>
<dbReference type="AlphaFoldDB" id="A0A8B8CGL1"/>
<feature type="domain" description="EF-hand" evidence="12">
    <location>
        <begin position="63"/>
        <end position="98"/>
    </location>
</feature>
<dbReference type="CDD" id="cd00051">
    <property type="entry name" value="EFh"/>
    <property type="match status" value="2"/>
</dbReference>
<protein>
    <recommendedName>
        <fullName evidence="11">Sulfhydryl light chain</fullName>
    </recommendedName>
</protein>
<dbReference type="PANTHER" id="PTHR23055:SF178">
    <property type="entry name" value="NEUROCALCIN HOMOLOG"/>
    <property type="match status" value="1"/>
</dbReference>
<dbReference type="InterPro" id="IPR002048">
    <property type="entry name" value="EF_hand_dom"/>
</dbReference>
<proteinExistence type="inferred from homology"/>
<keyword evidence="6" id="KW-0518">Myosin</keyword>